<accession>A0A7Y9F433</accession>
<reference evidence="2 3" key="1">
    <citation type="submission" date="2020-07" db="EMBL/GenBank/DDBJ databases">
        <title>Sequencing the genomes of 1000 actinobacteria strains.</title>
        <authorList>
            <person name="Klenk H.-P."/>
        </authorList>
    </citation>
    <scope>NUCLEOTIDE SEQUENCE [LARGE SCALE GENOMIC DNA]</scope>
    <source>
        <strain evidence="2 3">DSM 18965</strain>
    </source>
</reference>
<feature type="chain" id="PRO_5030553690" description="Lipoprotein" evidence="1">
    <location>
        <begin position="26"/>
        <end position="212"/>
    </location>
</feature>
<keyword evidence="1" id="KW-0732">Signal</keyword>
<evidence type="ECO:0008006" key="4">
    <source>
        <dbReference type="Google" id="ProtNLM"/>
    </source>
</evidence>
<organism evidence="2 3">
    <name type="scientific">Nocardioides marinisabuli</name>
    <dbReference type="NCBI Taxonomy" id="419476"/>
    <lineage>
        <taxon>Bacteria</taxon>
        <taxon>Bacillati</taxon>
        <taxon>Actinomycetota</taxon>
        <taxon>Actinomycetes</taxon>
        <taxon>Propionibacteriales</taxon>
        <taxon>Nocardioidaceae</taxon>
        <taxon>Nocardioides</taxon>
    </lineage>
</organism>
<evidence type="ECO:0000256" key="1">
    <source>
        <dbReference type="SAM" id="SignalP"/>
    </source>
</evidence>
<gene>
    <name evidence="2" type="ORF">BKA08_003326</name>
</gene>
<sequence>MLYLSRVTAGAALTALALSGCTAQGDGSPAAAPTATVTVTTTPAPSPDDGDVQDAITIESMSSGTTCYDRPYPDLAWLDVTYEVLRDVEHLDFSLVDSDGVRSIGPAIDLPPTNFGGTIAFGGEYAWSDRAELREQSQVSWAGRNRVDFYSATEGRTGLLMFHLRFDDDVLAGERTAEIGTVRATWSGEDGPEGQVEVPVEQAVSFRPADCR</sequence>
<dbReference type="RefSeq" id="WP_179616591.1">
    <property type="nucleotide sequence ID" value="NZ_CP059163.1"/>
</dbReference>
<name>A0A7Y9F433_9ACTN</name>
<proteinExistence type="predicted"/>
<dbReference type="AlphaFoldDB" id="A0A7Y9F433"/>
<evidence type="ECO:0000313" key="2">
    <source>
        <dbReference type="EMBL" id="NYD59088.1"/>
    </source>
</evidence>
<feature type="signal peptide" evidence="1">
    <location>
        <begin position="1"/>
        <end position="25"/>
    </location>
</feature>
<protein>
    <recommendedName>
        <fullName evidence="4">Lipoprotein</fullName>
    </recommendedName>
</protein>
<dbReference type="PROSITE" id="PS51257">
    <property type="entry name" value="PROKAR_LIPOPROTEIN"/>
    <property type="match status" value="1"/>
</dbReference>
<dbReference type="EMBL" id="JACCBE010000001">
    <property type="protein sequence ID" value="NYD59088.1"/>
    <property type="molecule type" value="Genomic_DNA"/>
</dbReference>
<keyword evidence="3" id="KW-1185">Reference proteome</keyword>
<comment type="caution">
    <text evidence="2">The sequence shown here is derived from an EMBL/GenBank/DDBJ whole genome shotgun (WGS) entry which is preliminary data.</text>
</comment>
<evidence type="ECO:0000313" key="3">
    <source>
        <dbReference type="Proteomes" id="UP000516957"/>
    </source>
</evidence>
<dbReference type="Proteomes" id="UP000516957">
    <property type="component" value="Unassembled WGS sequence"/>
</dbReference>